<sequence length="160" mass="18153">MLRENDEDVHEHSIIQVVHGKLYGVKSTLNVWNPKVEKQNEFSLSQVWLVGGDRMNTLEAGWGDKVTGNWWLRLQGVDMGYWPKALFPYLLEGATYVDFGGEIYYRRVGSHTRTQMGSGHFAEEVEDANKCYDLKVGRKTDGLWGQFFFLGGPGGSDQCT</sequence>
<dbReference type="PANTHER" id="PTHR31589:SF110">
    <property type="entry name" value="PROTEIN, PUTATIVE (DUF239)-RELATED"/>
    <property type="match status" value="1"/>
</dbReference>
<dbReference type="InterPro" id="IPR004314">
    <property type="entry name" value="Neprosin"/>
</dbReference>
<organism evidence="2 3">
    <name type="scientific">Colocasia esculenta</name>
    <name type="common">Wild taro</name>
    <name type="synonym">Arum esculentum</name>
    <dbReference type="NCBI Taxonomy" id="4460"/>
    <lineage>
        <taxon>Eukaryota</taxon>
        <taxon>Viridiplantae</taxon>
        <taxon>Streptophyta</taxon>
        <taxon>Embryophyta</taxon>
        <taxon>Tracheophyta</taxon>
        <taxon>Spermatophyta</taxon>
        <taxon>Magnoliopsida</taxon>
        <taxon>Liliopsida</taxon>
        <taxon>Araceae</taxon>
        <taxon>Aroideae</taxon>
        <taxon>Colocasieae</taxon>
        <taxon>Colocasia</taxon>
    </lineage>
</organism>
<evidence type="ECO:0000313" key="3">
    <source>
        <dbReference type="Proteomes" id="UP000652761"/>
    </source>
</evidence>
<dbReference type="AlphaFoldDB" id="A0A843VI26"/>
<dbReference type="Proteomes" id="UP000652761">
    <property type="component" value="Unassembled WGS sequence"/>
</dbReference>
<dbReference type="OrthoDB" id="635613at2759"/>
<dbReference type="EMBL" id="NMUH01001915">
    <property type="protein sequence ID" value="MQL96401.1"/>
    <property type="molecule type" value="Genomic_DNA"/>
</dbReference>
<dbReference type="PANTHER" id="PTHR31589">
    <property type="entry name" value="PROTEIN, PUTATIVE (DUF239)-RELATED-RELATED"/>
    <property type="match status" value="1"/>
</dbReference>
<protein>
    <recommendedName>
        <fullName evidence="1">Neprosin PEP catalytic domain-containing protein</fullName>
    </recommendedName>
</protein>
<dbReference type="PROSITE" id="PS52045">
    <property type="entry name" value="NEPROSIN_PEP_CD"/>
    <property type="match status" value="1"/>
</dbReference>
<dbReference type="InterPro" id="IPR053168">
    <property type="entry name" value="Glutamic_endopeptidase"/>
</dbReference>
<dbReference type="Pfam" id="PF03080">
    <property type="entry name" value="Neprosin"/>
    <property type="match status" value="1"/>
</dbReference>
<evidence type="ECO:0000259" key="1">
    <source>
        <dbReference type="PROSITE" id="PS52045"/>
    </source>
</evidence>
<reference evidence="2" key="1">
    <citation type="submission" date="2017-07" db="EMBL/GenBank/DDBJ databases">
        <title>Taro Niue Genome Assembly and Annotation.</title>
        <authorList>
            <person name="Atibalentja N."/>
            <person name="Keating K."/>
            <person name="Fields C.J."/>
        </authorList>
    </citation>
    <scope>NUCLEOTIDE SEQUENCE</scope>
    <source>
        <strain evidence="2">Niue_2</strain>
        <tissue evidence="2">Leaf</tissue>
    </source>
</reference>
<proteinExistence type="predicted"/>
<evidence type="ECO:0000313" key="2">
    <source>
        <dbReference type="EMBL" id="MQL96401.1"/>
    </source>
</evidence>
<gene>
    <name evidence="2" type="ORF">Taro_029075</name>
</gene>
<name>A0A843VI26_COLES</name>
<comment type="caution">
    <text evidence="2">The sequence shown here is derived from an EMBL/GenBank/DDBJ whole genome shotgun (WGS) entry which is preliminary data.</text>
</comment>
<accession>A0A843VI26</accession>
<feature type="domain" description="Neprosin PEP catalytic" evidence="1">
    <location>
        <begin position="1"/>
        <end position="160"/>
    </location>
</feature>
<keyword evidence="3" id="KW-1185">Reference proteome</keyword>